<keyword evidence="2" id="KW-0274">FAD</keyword>
<evidence type="ECO:0000256" key="1">
    <source>
        <dbReference type="ARBA" id="ARBA00022630"/>
    </source>
</evidence>
<dbReference type="InterPro" id="IPR005107">
    <property type="entry name" value="CO_DH_flav_C"/>
</dbReference>
<dbReference type="Gene3D" id="3.30.390.50">
    <property type="entry name" value="CO dehydrogenase flavoprotein, C-terminal domain"/>
    <property type="match status" value="1"/>
</dbReference>
<dbReference type="InterPro" id="IPR051312">
    <property type="entry name" value="Diverse_Substr_Oxidored"/>
</dbReference>
<dbReference type="PANTHER" id="PTHR42659:SF2">
    <property type="entry name" value="XANTHINE DEHYDROGENASE SUBUNIT C-RELATED"/>
    <property type="match status" value="1"/>
</dbReference>
<dbReference type="Proteomes" id="UP001324287">
    <property type="component" value="Chromosome"/>
</dbReference>
<name>A0ABZ1B153_9ACTN</name>
<protein>
    <recommendedName>
        <fullName evidence="4">CO dehydrogenase flavoprotein C-terminal domain-containing protein</fullName>
    </recommendedName>
</protein>
<dbReference type="RefSeq" id="WP_324274953.1">
    <property type="nucleotide sequence ID" value="NZ_CP141261.1"/>
</dbReference>
<dbReference type="Pfam" id="PF03450">
    <property type="entry name" value="CO_deh_flav_C"/>
    <property type="match status" value="1"/>
</dbReference>
<gene>
    <name evidence="5" type="ORF">U6N30_28745</name>
</gene>
<dbReference type="PANTHER" id="PTHR42659">
    <property type="entry name" value="XANTHINE DEHYDROGENASE SUBUNIT C-RELATED"/>
    <property type="match status" value="1"/>
</dbReference>
<evidence type="ECO:0000313" key="6">
    <source>
        <dbReference type="Proteomes" id="UP001324287"/>
    </source>
</evidence>
<evidence type="ECO:0000259" key="4">
    <source>
        <dbReference type="SMART" id="SM01092"/>
    </source>
</evidence>
<sequence>MAALGEFLVDYYTTAKEPDELVVEVAVPRPSPTAHTTYIKYVSRSSEDRPCVGVAAYVDLDEGGRCTDLRVAIAGATSTPFVLSEVTDACKGATFDSAARREVARGYEDEIRPIGDVRGSAQYRKHVTGELVFRALEAASSAQPNGAMRL</sequence>
<dbReference type="InterPro" id="IPR036683">
    <property type="entry name" value="CO_DH_flav_C_dom_sf"/>
</dbReference>
<evidence type="ECO:0000256" key="2">
    <source>
        <dbReference type="ARBA" id="ARBA00022827"/>
    </source>
</evidence>
<feature type="domain" description="CO dehydrogenase flavoprotein C-terminal" evidence="4">
    <location>
        <begin position="36"/>
        <end position="139"/>
    </location>
</feature>
<proteinExistence type="predicted"/>
<dbReference type="EMBL" id="CP141261">
    <property type="protein sequence ID" value="WRL63618.1"/>
    <property type="molecule type" value="Genomic_DNA"/>
</dbReference>
<keyword evidence="3" id="KW-0560">Oxidoreductase</keyword>
<evidence type="ECO:0000256" key="3">
    <source>
        <dbReference type="ARBA" id="ARBA00023002"/>
    </source>
</evidence>
<evidence type="ECO:0000313" key="5">
    <source>
        <dbReference type="EMBL" id="WRL63618.1"/>
    </source>
</evidence>
<keyword evidence="1" id="KW-0285">Flavoprotein</keyword>
<organism evidence="5 6">
    <name type="scientific">Blastococcus brunescens</name>
    <dbReference type="NCBI Taxonomy" id="1564165"/>
    <lineage>
        <taxon>Bacteria</taxon>
        <taxon>Bacillati</taxon>
        <taxon>Actinomycetota</taxon>
        <taxon>Actinomycetes</taxon>
        <taxon>Geodermatophilales</taxon>
        <taxon>Geodermatophilaceae</taxon>
        <taxon>Blastococcus</taxon>
    </lineage>
</organism>
<keyword evidence="6" id="KW-1185">Reference proteome</keyword>
<reference evidence="5 6" key="1">
    <citation type="submission" date="2023-12" db="EMBL/GenBank/DDBJ databases">
        <title>Blastococcus brunescens sp. nov., an actonobacterium isolated from sandstone collected in sahara desert.</title>
        <authorList>
            <person name="Gtari M."/>
            <person name="Ghodhbane F."/>
        </authorList>
    </citation>
    <scope>NUCLEOTIDE SEQUENCE [LARGE SCALE GENOMIC DNA]</scope>
    <source>
        <strain evidence="5 6">BMG 8361</strain>
    </source>
</reference>
<dbReference type="SMART" id="SM01092">
    <property type="entry name" value="CO_deh_flav_C"/>
    <property type="match status" value="1"/>
</dbReference>
<dbReference type="SUPFAM" id="SSF55447">
    <property type="entry name" value="CO dehydrogenase flavoprotein C-terminal domain-like"/>
    <property type="match status" value="1"/>
</dbReference>
<accession>A0ABZ1B153</accession>